<comment type="caution">
    <text evidence="1">The sequence shown here is derived from an EMBL/GenBank/DDBJ whole genome shotgun (WGS) entry which is preliminary data.</text>
</comment>
<evidence type="ECO:0000313" key="2">
    <source>
        <dbReference type="Proteomes" id="UP001386955"/>
    </source>
</evidence>
<evidence type="ECO:0000313" key="1">
    <source>
        <dbReference type="EMBL" id="KAK7375836.1"/>
    </source>
</evidence>
<reference evidence="1 2" key="1">
    <citation type="submission" date="2024-01" db="EMBL/GenBank/DDBJ databases">
        <title>The genomes of 5 underutilized Papilionoideae crops provide insights into root nodulation and disease resistanc.</title>
        <authorList>
            <person name="Jiang F."/>
        </authorList>
    </citation>
    <scope>NUCLEOTIDE SEQUENCE [LARGE SCALE GENOMIC DNA]</scope>
    <source>
        <strain evidence="1">DUOXIRENSHENG_FW03</strain>
        <tissue evidence="1">Leaves</tissue>
    </source>
</reference>
<dbReference type="EMBL" id="JAYMYS010000040">
    <property type="protein sequence ID" value="KAK7375836.1"/>
    <property type="molecule type" value="Genomic_DNA"/>
</dbReference>
<accession>A0AAN9NN06</accession>
<organism evidence="1 2">
    <name type="scientific">Psophocarpus tetragonolobus</name>
    <name type="common">Winged bean</name>
    <name type="synonym">Dolichos tetragonolobus</name>
    <dbReference type="NCBI Taxonomy" id="3891"/>
    <lineage>
        <taxon>Eukaryota</taxon>
        <taxon>Viridiplantae</taxon>
        <taxon>Streptophyta</taxon>
        <taxon>Embryophyta</taxon>
        <taxon>Tracheophyta</taxon>
        <taxon>Spermatophyta</taxon>
        <taxon>Magnoliopsida</taxon>
        <taxon>eudicotyledons</taxon>
        <taxon>Gunneridae</taxon>
        <taxon>Pentapetalae</taxon>
        <taxon>rosids</taxon>
        <taxon>fabids</taxon>
        <taxon>Fabales</taxon>
        <taxon>Fabaceae</taxon>
        <taxon>Papilionoideae</taxon>
        <taxon>50 kb inversion clade</taxon>
        <taxon>NPAAA clade</taxon>
        <taxon>indigoferoid/millettioid clade</taxon>
        <taxon>Phaseoleae</taxon>
        <taxon>Psophocarpus</taxon>
    </lineage>
</organism>
<name>A0AAN9NN06_PSOTE</name>
<sequence length="69" mass="7298">MSSHKMKSGGDFDCLLVSGEEKGVVGLPLLSQLLLKHLPLSGNLPCPILRLLAHQFLAFALIAAGSPVF</sequence>
<proteinExistence type="predicted"/>
<protein>
    <submittedName>
        <fullName evidence="1">Uncharacterized protein</fullName>
    </submittedName>
</protein>
<dbReference type="AlphaFoldDB" id="A0AAN9NN06"/>
<keyword evidence="2" id="KW-1185">Reference proteome</keyword>
<gene>
    <name evidence="1" type="ORF">VNO78_35148</name>
</gene>
<dbReference type="Proteomes" id="UP001386955">
    <property type="component" value="Unassembled WGS sequence"/>
</dbReference>